<keyword evidence="2" id="KW-1185">Reference proteome</keyword>
<gene>
    <name evidence="1" type="ORF">E2C01_058573</name>
</gene>
<dbReference type="AlphaFoldDB" id="A0A5B7H527"/>
<comment type="caution">
    <text evidence="1">The sequence shown here is derived from an EMBL/GenBank/DDBJ whole genome shotgun (WGS) entry which is preliminary data.</text>
</comment>
<organism evidence="1 2">
    <name type="scientific">Portunus trituberculatus</name>
    <name type="common">Swimming crab</name>
    <name type="synonym">Neptunus trituberculatus</name>
    <dbReference type="NCBI Taxonomy" id="210409"/>
    <lineage>
        <taxon>Eukaryota</taxon>
        <taxon>Metazoa</taxon>
        <taxon>Ecdysozoa</taxon>
        <taxon>Arthropoda</taxon>
        <taxon>Crustacea</taxon>
        <taxon>Multicrustacea</taxon>
        <taxon>Malacostraca</taxon>
        <taxon>Eumalacostraca</taxon>
        <taxon>Eucarida</taxon>
        <taxon>Decapoda</taxon>
        <taxon>Pleocyemata</taxon>
        <taxon>Brachyura</taxon>
        <taxon>Eubrachyura</taxon>
        <taxon>Portunoidea</taxon>
        <taxon>Portunidae</taxon>
        <taxon>Portuninae</taxon>
        <taxon>Portunus</taxon>
    </lineage>
</organism>
<evidence type="ECO:0000313" key="1">
    <source>
        <dbReference type="EMBL" id="MPC64457.1"/>
    </source>
</evidence>
<protein>
    <submittedName>
        <fullName evidence="1">Uncharacterized protein</fullName>
    </submittedName>
</protein>
<accession>A0A5B7H527</accession>
<evidence type="ECO:0000313" key="2">
    <source>
        <dbReference type="Proteomes" id="UP000324222"/>
    </source>
</evidence>
<proteinExistence type="predicted"/>
<dbReference type="Proteomes" id="UP000324222">
    <property type="component" value="Unassembled WGS sequence"/>
</dbReference>
<reference evidence="1 2" key="1">
    <citation type="submission" date="2019-05" db="EMBL/GenBank/DDBJ databases">
        <title>Another draft genome of Portunus trituberculatus and its Hox gene families provides insights of decapod evolution.</title>
        <authorList>
            <person name="Jeong J.-H."/>
            <person name="Song I."/>
            <person name="Kim S."/>
            <person name="Choi T."/>
            <person name="Kim D."/>
            <person name="Ryu S."/>
            <person name="Kim W."/>
        </authorList>
    </citation>
    <scope>NUCLEOTIDE SEQUENCE [LARGE SCALE GENOMIC DNA]</scope>
    <source>
        <tissue evidence="1">Muscle</tissue>
    </source>
</reference>
<dbReference type="EMBL" id="VSRR010022128">
    <property type="protein sequence ID" value="MPC64457.1"/>
    <property type="molecule type" value="Genomic_DNA"/>
</dbReference>
<sequence>MCQVYYWQLCTSPLTTIEHPYRTYCFGVLLLDLERRWSLLRLLLRSRLRLLRRRSRLLLLLRRRSLERDLRRRSRDFERDLLLRSRSLERDRDFFLRSLDLLLFLRSRKIGRNWFSYGVVDVWNEWNGLSNQAKSIGSSKPRLDKTVDGDDK</sequence>
<name>A0A5B7H527_PORTR</name>